<name>A0A086PBI1_SPHHM</name>
<protein>
    <submittedName>
        <fullName evidence="1">Uncharacterized protein</fullName>
    </submittedName>
</protein>
<proteinExistence type="predicted"/>
<organism evidence="1 2">
    <name type="scientific">Sphingobium herbicidovorans (strain ATCC 700291 / DSM 11019 / CCUG 56400 / KCTC 2939 / LMG 18315 / NBRC 16415 / MH)</name>
    <name type="common">Sphingomonas herbicidovorans</name>
    <dbReference type="NCBI Taxonomy" id="1219045"/>
    <lineage>
        <taxon>Bacteria</taxon>
        <taxon>Pseudomonadati</taxon>
        <taxon>Pseudomonadota</taxon>
        <taxon>Alphaproteobacteria</taxon>
        <taxon>Sphingomonadales</taxon>
        <taxon>Sphingomonadaceae</taxon>
        <taxon>Sphingobium</taxon>
    </lineage>
</organism>
<gene>
    <name evidence="1" type="ORF">BV98_001461</name>
</gene>
<accession>A0A086PBI1</accession>
<dbReference type="STRING" id="76947.GCA_002080435_02579"/>
<evidence type="ECO:0000313" key="2">
    <source>
        <dbReference type="Proteomes" id="UP000024284"/>
    </source>
</evidence>
<dbReference type="RefSeq" id="WP_037464137.1">
    <property type="nucleotide sequence ID" value="NZ_BCZD01000024.1"/>
</dbReference>
<dbReference type="EMBL" id="JFZA02000011">
    <property type="protein sequence ID" value="KFG90749.1"/>
    <property type="molecule type" value="Genomic_DNA"/>
</dbReference>
<evidence type="ECO:0000313" key="1">
    <source>
        <dbReference type="EMBL" id="KFG90749.1"/>
    </source>
</evidence>
<sequence length="64" mass="7089">MTVKLNRCRCGRMPGVRTCRVAEDAIETWVECAGCRARSPKIEDAYADPESAAAQWNSGKGTKW</sequence>
<dbReference type="PATRIC" id="fig|1219045.3.peg.1491"/>
<dbReference type="AlphaFoldDB" id="A0A086PBI1"/>
<reference evidence="1" key="1">
    <citation type="submission" date="2014-08" db="EMBL/GenBank/DDBJ databases">
        <title>Draft genome sequences of Sphingobium herbicidovorans.</title>
        <authorList>
            <person name="Gan H.M."/>
            <person name="Gan H.Y."/>
            <person name="Savka M.A."/>
        </authorList>
    </citation>
    <scope>NUCLEOTIDE SEQUENCE [LARGE SCALE GENOMIC DNA]</scope>
    <source>
        <strain evidence="1">NBRC 16415</strain>
    </source>
</reference>
<keyword evidence="2" id="KW-1185">Reference proteome</keyword>
<dbReference type="Proteomes" id="UP000024284">
    <property type="component" value="Unassembled WGS sequence"/>
</dbReference>
<comment type="caution">
    <text evidence="1">The sequence shown here is derived from an EMBL/GenBank/DDBJ whole genome shotgun (WGS) entry which is preliminary data.</text>
</comment>